<keyword evidence="9 12" id="KW-0472">Membrane</keyword>
<protein>
    <recommendedName>
        <fullName evidence="4">aldehyde oxygenase (deformylating)</fullName>
        <ecNumber evidence="4">4.1.99.5</ecNumber>
    </recommendedName>
</protein>
<comment type="subcellular location">
    <subcellularLocation>
        <location evidence="1">Endoplasmic reticulum membrane</location>
        <topology evidence="1">Multi-pass membrane protein</topology>
    </subcellularLocation>
</comment>
<feature type="transmembrane region" description="Helical" evidence="12">
    <location>
        <begin position="188"/>
        <end position="207"/>
    </location>
</feature>
<dbReference type="AlphaFoldDB" id="A0A8J5WQV2"/>
<comment type="similarity">
    <text evidence="2">Belongs to the sterol desaturase family.</text>
</comment>
<keyword evidence="15" id="KW-1185">Reference proteome</keyword>
<evidence type="ECO:0000256" key="5">
    <source>
        <dbReference type="ARBA" id="ARBA00022692"/>
    </source>
</evidence>
<keyword evidence="7" id="KW-0521">NADP</keyword>
<evidence type="ECO:0000256" key="9">
    <source>
        <dbReference type="ARBA" id="ARBA00023136"/>
    </source>
</evidence>
<evidence type="ECO:0000256" key="8">
    <source>
        <dbReference type="ARBA" id="ARBA00022989"/>
    </source>
</evidence>
<keyword evidence="8 12" id="KW-1133">Transmembrane helix</keyword>
<organism evidence="14 15">
    <name type="scientific">Zizania palustris</name>
    <name type="common">Northern wild rice</name>
    <dbReference type="NCBI Taxonomy" id="103762"/>
    <lineage>
        <taxon>Eukaryota</taxon>
        <taxon>Viridiplantae</taxon>
        <taxon>Streptophyta</taxon>
        <taxon>Embryophyta</taxon>
        <taxon>Tracheophyta</taxon>
        <taxon>Spermatophyta</taxon>
        <taxon>Magnoliopsida</taxon>
        <taxon>Liliopsida</taxon>
        <taxon>Poales</taxon>
        <taxon>Poaceae</taxon>
        <taxon>BOP clade</taxon>
        <taxon>Oryzoideae</taxon>
        <taxon>Oryzeae</taxon>
        <taxon>Zizaniinae</taxon>
        <taxon>Zizania</taxon>
    </lineage>
</organism>
<comment type="caution">
    <text evidence="14">The sequence shown here is derived from an EMBL/GenBank/DDBJ whole genome shotgun (WGS) entry which is preliminary data.</text>
</comment>
<evidence type="ECO:0000259" key="13">
    <source>
        <dbReference type="Pfam" id="PF04116"/>
    </source>
</evidence>
<dbReference type="InterPro" id="IPR006694">
    <property type="entry name" value="Fatty_acid_hydroxylase"/>
</dbReference>
<feature type="transmembrane region" description="Helical" evidence="12">
    <location>
        <begin position="36"/>
        <end position="59"/>
    </location>
</feature>
<dbReference type="InterPro" id="IPR050307">
    <property type="entry name" value="Sterol_Desaturase_Related"/>
</dbReference>
<evidence type="ECO:0000256" key="3">
    <source>
        <dbReference type="ARBA" id="ARBA00011738"/>
    </source>
</evidence>
<evidence type="ECO:0000256" key="12">
    <source>
        <dbReference type="SAM" id="Phobius"/>
    </source>
</evidence>
<dbReference type="GO" id="GO:0005506">
    <property type="term" value="F:iron ion binding"/>
    <property type="evidence" value="ECO:0007669"/>
    <property type="project" value="InterPro"/>
</dbReference>
<dbReference type="GO" id="GO:0008610">
    <property type="term" value="P:lipid biosynthetic process"/>
    <property type="evidence" value="ECO:0007669"/>
    <property type="project" value="InterPro"/>
</dbReference>
<name>A0A8J5WQV2_ZIZPA</name>
<gene>
    <name evidence="14" type="ORF">GUJ93_ZPchr0012g21250</name>
</gene>
<evidence type="ECO:0000313" key="14">
    <source>
        <dbReference type="EMBL" id="KAG8092434.1"/>
    </source>
</evidence>
<reference evidence="14" key="1">
    <citation type="journal article" date="2021" name="bioRxiv">
        <title>Whole Genome Assembly and Annotation of Northern Wild Rice, Zizania palustris L., Supports a Whole Genome Duplication in the Zizania Genus.</title>
        <authorList>
            <person name="Haas M."/>
            <person name="Kono T."/>
            <person name="Macchietto M."/>
            <person name="Millas R."/>
            <person name="McGilp L."/>
            <person name="Shao M."/>
            <person name="Duquette J."/>
            <person name="Hirsch C.N."/>
            <person name="Kimball J."/>
        </authorList>
    </citation>
    <scope>NUCLEOTIDE SEQUENCE</scope>
    <source>
        <tissue evidence="14">Fresh leaf tissue</tissue>
    </source>
</reference>
<accession>A0A8J5WQV2</accession>
<keyword evidence="6" id="KW-0256">Endoplasmic reticulum</keyword>
<proteinExistence type="inferred from homology"/>
<reference evidence="14" key="2">
    <citation type="submission" date="2021-02" db="EMBL/GenBank/DDBJ databases">
        <authorList>
            <person name="Kimball J.A."/>
            <person name="Haas M.W."/>
            <person name="Macchietto M."/>
            <person name="Kono T."/>
            <person name="Duquette J."/>
            <person name="Shao M."/>
        </authorList>
    </citation>
    <scope>NUCLEOTIDE SEQUENCE</scope>
    <source>
        <tissue evidence="14">Fresh leaf tissue</tissue>
    </source>
</reference>
<evidence type="ECO:0000256" key="1">
    <source>
        <dbReference type="ARBA" id="ARBA00004477"/>
    </source>
</evidence>
<evidence type="ECO:0000256" key="11">
    <source>
        <dbReference type="ARBA" id="ARBA00047909"/>
    </source>
</evidence>
<evidence type="ECO:0000313" key="15">
    <source>
        <dbReference type="Proteomes" id="UP000729402"/>
    </source>
</evidence>
<dbReference type="OrthoDB" id="1658724at2759"/>
<feature type="domain" description="Fatty acid hydroxylase" evidence="13">
    <location>
        <begin position="131"/>
        <end position="218"/>
    </location>
</feature>
<evidence type="ECO:0000256" key="10">
    <source>
        <dbReference type="ARBA" id="ARBA00023239"/>
    </source>
</evidence>
<evidence type="ECO:0000256" key="4">
    <source>
        <dbReference type="ARBA" id="ARBA00013146"/>
    </source>
</evidence>
<comment type="subunit">
    <text evidence="3">Homodimer.</text>
</comment>
<dbReference type="EMBL" id="JAAALK010000080">
    <property type="protein sequence ID" value="KAG8092434.1"/>
    <property type="molecule type" value="Genomic_DNA"/>
</dbReference>
<keyword evidence="10" id="KW-0456">Lyase</keyword>
<evidence type="ECO:0000256" key="7">
    <source>
        <dbReference type="ARBA" id="ARBA00022857"/>
    </source>
</evidence>
<keyword evidence="5 12" id="KW-0812">Transmembrane</keyword>
<evidence type="ECO:0000256" key="6">
    <source>
        <dbReference type="ARBA" id="ARBA00022824"/>
    </source>
</evidence>
<dbReference type="GO" id="GO:0005789">
    <property type="term" value="C:endoplasmic reticulum membrane"/>
    <property type="evidence" value="ECO:0007669"/>
    <property type="project" value="UniProtKB-SubCell"/>
</dbReference>
<evidence type="ECO:0000256" key="2">
    <source>
        <dbReference type="ARBA" id="ARBA00009324"/>
    </source>
</evidence>
<dbReference type="GO" id="GO:0016491">
    <property type="term" value="F:oxidoreductase activity"/>
    <property type="evidence" value="ECO:0007669"/>
    <property type="project" value="InterPro"/>
</dbReference>
<dbReference type="Proteomes" id="UP000729402">
    <property type="component" value="Unassembled WGS sequence"/>
</dbReference>
<dbReference type="EC" id="4.1.99.5" evidence="4"/>
<feature type="transmembrane region" description="Helical" evidence="12">
    <location>
        <begin position="93"/>
        <end position="114"/>
    </location>
</feature>
<dbReference type="GO" id="GO:0071771">
    <property type="term" value="F:aldehyde oxygenase (deformylating) activity"/>
    <property type="evidence" value="ECO:0007669"/>
    <property type="project" value="UniProtKB-EC"/>
</dbReference>
<dbReference type="Pfam" id="PF04116">
    <property type="entry name" value="FA_hydroxylase"/>
    <property type="match status" value="1"/>
</dbReference>
<dbReference type="PANTHER" id="PTHR11863">
    <property type="entry name" value="STEROL DESATURASE"/>
    <property type="match status" value="1"/>
</dbReference>
<sequence>MLPYATAAEAEAALGRAMTPAEALWFSYSAAMPDYFLFWHNILFLLVVFTLAPLPVALLELRTPAAVAPYKLQPQVRLSPSEFFRCYKEVMRIFFVVIGPLQLVSYPIVKMVGIHTGLPLPSLGEMAAQLLVYFLIEDYLNYWIHRLLHAEWGYEKIHRIHHEFTAPIGFAAPYAHWAEVLVLGIPSFVGPAIAPCHMITFWLWIVLRQMEAIETHSG</sequence>
<comment type="catalytic activity">
    <reaction evidence="11">
        <text>a long-chain fatty aldehyde + 2 NADPH + O2 + H(+) = a long-chain alkane + formate + 2 NADP(+) + H2O</text>
        <dbReference type="Rhea" id="RHEA:21440"/>
        <dbReference type="ChEBI" id="CHEBI:15377"/>
        <dbReference type="ChEBI" id="CHEBI:15378"/>
        <dbReference type="ChEBI" id="CHEBI:15379"/>
        <dbReference type="ChEBI" id="CHEBI:15740"/>
        <dbReference type="ChEBI" id="CHEBI:17176"/>
        <dbReference type="ChEBI" id="CHEBI:57783"/>
        <dbReference type="ChEBI" id="CHEBI:58349"/>
        <dbReference type="ChEBI" id="CHEBI:83563"/>
        <dbReference type="EC" id="4.1.99.5"/>
    </reaction>
</comment>